<dbReference type="Proteomes" id="UP000431913">
    <property type="component" value="Unassembled WGS sequence"/>
</dbReference>
<feature type="binding site" evidence="5">
    <location>
        <position position="27"/>
    </location>
    <ligand>
        <name>xanthine</name>
        <dbReference type="ChEBI" id="CHEBI:17712"/>
    </ligand>
</feature>
<dbReference type="PANTHER" id="PTHR43864:SF1">
    <property type="entry name" value="XANTHINE PHOSPHORIBOSYLTRANSFERASE"/>
    <property type="match status" value="1"/>
</dbReference>
<evidence type="ECO:0000256" key="3">
    <source>
        <dbReference type="ARBA" id="ARBA00022679"/>
    </source>
</evidence>
<dbReference type="GO" id="GO:0046110">
    <property type="term" value="P:xanthine metabolic process"/>
    <property type="evidence" value="ECO:0007669"/>
    <property type="project" value="UniProtKB-UniRule"/>
</dbReference>
<name>A0A0D8J1Q5_9FIRM</name>
<accession>A0A0D8J1Q5</accession>
<evidence type="ECO:0000313" key="13">
    <source>
        <dbReference type="Proteomes" id="UP000472755"/>
    </source>
</evidence>
<dbReference type="GO" id="GO:0032265">
    <property type="term" value="P:XMP salvage"/>
    <property type="evidence" value="ECO:0007669"/>
    <property type="project" value="UniProtKB-UniRule"/>
</dbReference>
<sequence length="191" mass="20563">MELLKQRILRDGQVKEGGVLKVDSFLNHQMDVTLLNEIGREFRRRFDGAAITKIVTIEASGIGIAAIAAQHFGSVPVIFAKKTRSRNLDGALYTAKVHSFTKDITYDVQLSKKFLGPQDTVLILDDFLARGQALLGLIDIVRQAGAQCAGCGIVIEKQQQGGGALVRAAGVRLESLAVIASLENGTVTFAQ</sequence>
<dbReference type="GO" id="GO:0000310">
    <property type="term" value="F:xanthine phosphoribosyltransferase activity"/>
    <property type="evidence" value="ECO:0007669"/>
    <property type="project" value="UniProtKB-UniRule"/>
</dbReference>
<comment type="catalytic activity">
    <reaction evidence="5">
        <text>XMP + diphosphate = xanthine + 5-phospho-alpha-D-ribose 1-diphosphate</text>
        <dbReference type="Rhea" id="RHEA:10800"/>
        <dbReference type="ChEBI" id="CHEBI:17712"/>
        <dbReference type="ChEBI" id="CHEBI:33019"/>
        <dbReference type="ChEBI" id="CHEBI:57464"/>
        <dbReference type="ChEBI" id="CHEBI:58017"/>
        <dbReference type="EC" id="2.4.2.22"/>
    </reaction>
</comment>
<dbReference type="Pfam" id="PF00156">
    <property type="entry name" value="Pribosyltran"/>
    <property type="match status" value="1"/>
</dbReference>
<evidence type="ECO:0000259" key="7">
    <source>
        <dbReference type="Pfam" id="PF00156"/>
    </source>
</evidence>
<feature type="binding site" evidence="5">
    <location>
        <begin position="129"/>
        <end position="133"/>
    </location>
    <ligand>
        <name>5-phospho-alpha-D-ribose 1-diphosphate</name>
        <dbReference type="ChEBI" id="CHEBI:58017"/>
    </ligand>
</feature>
<keyword evidence="1 5" id="KW-0963">Cytoplasm</keyword>
<dbReference type="EC" id="2.4.2.22" evidence="5 6"/>
<comment type="subcellular location">
    <subcellularLocation>
        <location evidence="5">Cytoplasm</location>
    </subcellularLocation>
</comment>
<evidence type="ECO:0000313" key="9">
    <source>
        <dbReference type="EMBL" id="MST90647.1"/>
    </source>
</evidence>
<dbReference type="GeneID" id="42855949"/>
<evidence type="ECO:0000256" key="2">
    <source>
        <dbReference type="ARBA" id="ARBA00022676"/>
    </source>
</evidence>
<comment type="function">
    <text evidence="5">Converts the preformed base xanthine, a product of nucleic acid breakdown, to xanthosine 5'-monophosphate (XMP), so it can be reused for RNA or DNA synthesis.</text>
</comment>
<proteinExistence type="inferred from homology"/>
<dbReference type="InterPro" id="IPR029057">
    <property type="entry name" value="PRTase-like"/>
</dbReference>
<dbReference type="Gene3D" id="3.40.50.2020">
    <property type="match status" value="1"/>
</dbReference>
<comment type="pathway">
    <text evidence="5">Purine metabolism; XMP biosynthesis via salvage pathway; XMP from xanthine: step 1/1.</text>
</comment>
<keyword evidence="4 5" id="KW-0660">Purine salvage</keyword>
<dbReference type="NCBIfam" id="TIGR01744">
    <property type="entry name" value="XPRTase"/>
    <property type="match status" value="1"/>
</dbReference>
<dbReference type="Proteomes" id="UP000032483">
    <property type="component" value="Unassembled WGS sequence"/>
</dbReference>
<comment type="similarity">
    <text evidence="5">Belongs to the purine/pyrimidine phosphoribosyltransferase family. Xpt subfamily.</text>
</comment>
<keyword evidence="2 5" id="KW-0328">Glycosyltransferase</keyword>
<evidence type="ECO:0000256" key="5">
    <source>
        <dbReference type="HAMAP-Rule" id="MF_01184"/>
    </source>
</evidence>
<dbReference type="EMBL" id="JXXK01000004">
    <property type="protein sequence ID" value="KJF40832.1"/>
    <property type="molecule type" value="Genomic_DNA"/>
</dbReference>
<evidence type="ECO:0000313" key="11">
    <source>
        <dbReference type="Proteomes" id="UP000032483"/>
    </source>
</evidence>
<evidence type="ECO:0000256" key="4">
    <source>
        <dbReference type="ARBA" id="ARBA00022726"/>
    </source>
</evidence>
<evidence type="ECO:0000313" key="8">
    <source>
        <dbReference type="EMBL" id="KJF40832.1"/>
    </source>
</evidence>
<dbReference type="EMBL" id="WMZU01000010">
    <property type="protein sequence ID" value="MTS27213.1"/>
    <property type="molecule type" value="Genomic_DNA"/>
</dbReference>
<keyword evidence="11" id="KW-1185">Reference proteome</keyword>
<organism evidence="8 11">
    <name type="scientific">Ruthenibacterium lactatiformans</name>
    <dbReference type="NCBI Taxonomy" id="1550024"/>
    <lineage>
        <taxon>Bacteria</taxon>
        <taxon>Bacillati</taxon>
        <taxon>Bacillota</taxon>
        <taxon>Clostridia</taxon>
        <taxon>Eubacteriales</taxon>
        <taxon>Oscillospiraceae</taxon>
        <taxon>Ruthenibacterium</taxon>
    </lineage>
</organism>
<dbReference type="PANTHER" id="PTHR43864">
    <property type="entry name" value="HYPOXANTHINE/GUANINE PHOSPHORIBOSYLTRANSFERASE"/>
    <property type="match status" value="1"/>
</dbReference>
<evidence type="ECO:0000256" key="6">
    <source>
        <dbReference type="NCBIfam" id="TIGR01744"/>
    </source>
</evidence>
<dbReference type="NCBIfam" id="NF006671">
    <property type="entry name" value="PRK09219.1"/>
    <property type="match status" value="1"/>
</dbReference>
<dbReference type="Proteomes" id="UP000472755">
    <property type="component" value="Unassembled WGS sequence"/>
</dbReference>
<dbReference type="HAMAP" id="MF_01184">
    <property type="entry name" value="XPRTase"/>
    <property type="match status" value="1"/>
</dbReference>
<keyword evidence="3 5" id="KW-0808">Transferase</keyword>
<dbReference type="RefSeq" id="WP_050004743.1">
    <property type="nucleotide sequence ID" value="NZ_CAQJQL010000107.1"/>
</dbReference>
<evidence type="ECO:0000313" key="12">
    <source>
        <dbReference type="Proteomes" id="UP000431913"/>
    </source>
</evidence>
<dbReference type="GO" id="GO:0006166">
    <property type="term" value="P:purine ribonucleoside salvage"/>
    <property type="evidence" value="ECO:0007669"/>
    <property type="project" value="UniProtKB-KW"/>
</dbReference>
<protein>
    <recommendedName>
        <fullName evidence="5 6">Xanthine phosphoribosyltransferase</fullName>
        <shortName evidence="5">XPRTase</shortName>
        <ecNumber evidence="5 6">2.4.2.22</ecNumber>
    </recommendedName>
</protein>
<gene>
    <name evidence="5" type="primary">xpt</name>
    <name evidence="9" type="ORF">FYJ76_01620</name>
    <name evidence="10" type="ORF">GMD59_07915</name>
    <name evidence="8" type="ORF">TQ39_04820</name>
</gene>
<comment type="subunit">
    <text evidence="5">Homodimer.</text>
</comment>
<feature type="domain" description="Phosphoribosyltransferase" evidence="7">
    <location>
        <begin position="38"/>
        <end position="160"/>
    </location>
</feature>
<dbReference type="AlphaFoldDB" id="A0A0D8J1Q5"/>
<comment type="caution">
    <text evidence="8">The sequence shown here is derived from an EMBL/GenBank/DDBJ whole genome shotgun (WGS) entry which is preliminary data.</text>
</comment>
<reference evidence="8" key="1">
    <citation type="submission" date="2015-02" db="EMBL/GenBank/DDBJ databases">
        <title>A novel member of the family Ruminococcaceae isolated from human feces.</title>
        <authorList>
            <person name="Shkoporov A.N."/>
            <person name="Chaplin A.V."/>
            <person name="Motuzova O.V."/>
            <person name="Kafarskaia L.I."/>
            <person name="Khokhlova E.V."/>
            <person name="Efimov B.A."/>
        </authorList>
    </citation>
    <scope>NUCLEOTIDE SEQUENCE [LARGE SCALE GENOMIC DNA]</scope>
    <source>
        <strain evidence="8">585-1</strain>
    </source>
</reference>
<reference evidence="10 13" key="2">
    <citation type="journal article" date="2019" name="Nat. Med.">
        <title>A library of human gut bacterial isolates paired with longitudinal multiomics data enables mechanistic microbiome research.</title>
        <authorList>
            <person name="Poyet M."/>
            <person name="Groussin M."/>
            <person name="Gibbons S.M."/>
            <person name="Avila-Pacheco J."/>
            <person name="Jiang X."/>
            <person name="Kearney S.M."/>
            <person name="Perrotta A.R."/>
            <person name="Berdy B."/>
            <person name="Zhao S."/>
            <person name="Lieberman T.D."/>
            <person name="Swanson P.K."/>
            <person name="Smith M."/>
            <person name="Roesemann S."/>
            <person name="Alexander J.E."/>
            <person name="Rich S.A."/>
            <person name="Livny J."/>
            <person name="Vlamakis H."/>
            <person name="Clish C."/>
            <person name="Bullock K."/>
            <person name="Deik A."/>
            <person name="Scott J."/>
            <person name="Pierce K.A."/>
            <person name="Xavier R.J."/>
            <person name="Alm E.J."/>
        </authorList>
    </citation>
    <scope>NUCLEOTIDE SEQUENCE [LARGE SCALE GENOMIC DNA]</scope>
    <source>
        <strain evidence="10 13">BIOML-A4</strain>
    </source>
</reference>
<dbReference type="InterPro" id="IPR010079">
    <property type="entry name" value="Xanthine_PRibTrfase"/>
</dbReference>
<evidence type="ECO:0000256" key="1">
    <source>
        <dbReference type="ARBA" id="ARBA00022490"/>
    </source>
</evidence>
<dbReference type="CDD" id="cd06223">
    <property type="entry name" value="PRTases_typeI"/>
    <property type="match status" value="1"/>
</dbReference>
<dbReference type="EMBL" id="VUNJ01000001">
    <property type="protein sequence ID" value="MST90647.1"/>
    <property type="molecule type" value="Genomic_DNA"/>
</dbReference>
<dbReference type="PATRIC" id="fig|1550024.3.peg.1087"/>
<dbReference type="SUPFAM" id="SSF53271">
    <property type="entry name" value="PRTase-like"/>
    <property type="match status" value="1"/>
</dbReference>
<reference evidence="9 12" key="3">
    <citation type="submission" date="2019-08" db="EMBL/GenBank/DDBJ databases">
        <title>In-depth cultivation of the pig gut microbiome towards novel bacterial diversity and tailored functional studies.</title>
        <authorList>
            <person name="Wylensek D."/>
            <person name="Hitch T.C.A."/>
            <person name="Clavel T."/>
        </authorList>
    </citation>
    <scope>NUCLEOTIDE SEQUENCE [LARGE SCALE GENOMIC DNA]</scope>
    <source>
        <strain evidence="9 12">WCA3-601-WT-6J</strain>
    </source>
</reference>
<feature type="binding site" evidence="5">
    <location>
        <position position="20"/>
    </location>
    <ligand>
        <name>xanthine</name>
        <dbReference type="ChEBI" id="CHEBI:17712"/>
    </ligand>
</feature>
<dbReference type="InterPro" id="IPR050118">
    <property type="entry name" value="Pur/Pyrimidine_PRTase"/>
</dbReference>
<feature type="binding site" evidence="5">
    <location>
        <position position="157"/>
    </location>
    <ligand>
        <name>xanthine</name>
        <dbReference type="ChEBI" id="CHEBI:17712"/>
    </ligand>
</feature>
<dbReference type="InterPro" id="IPR000836">
    <property type="entry name" value="PRTase_dom"/>
</dbReference>
<dbReference type="UniPathway" id="UPA00602">
    <property type="reaction ID" value="UER00658"/>
</dbReference>
<evidence type="ECO:0000313" key="10">
    <source>
        <dbReference type="EMBL" id="MTS27213.1"/>
    </source>
</evidence>
<dbReference type="GO" id="GO:0005737">
    <property type="term" value="C:cytoplasm"/>
    <property type="evidence" value="ECO:0007669"/>
    <property type="project" value="UniProtKB-SubCell"/>
</dbReference>